<evidence type="ECO:0000313" key="1">
    <source>
        <dbReference type="EMBL" id="GBP06604.1"/>
    </source>
</evidence>
<accession>A0A4C1SXF4</accession>
<keyword evidence="2" id="KW-1185">Reference proteome</keyword>
<dbReference type="AlphaFoldDB" id="A0A4C1SXF4"/>
<proteinExistence type="predicted"/>
<comment type="caution">
    <text evidence="1">The sequence shown here is derived from an EMBL/GenBank/DDBJ whole genome shotgun (WGS) entry which is preliminary data.</text>
</comment>
<reference evidence="1 2" key="1">
    <citation type="journal article" date="2019" name="Commun. Biol.">
        <title>The bagworm genome reveals a unique fibroin gene that provides high tensile strength.</title>
        <authorList>
            <person name="Kono N."/>
            <person name="Nakamura H."/>
            <person name="Ohtoshi R."/>
            <person name="Tomita M."/>
            <person name="Numata K."/>
            <person name="Arakawa K."/>
        </authorList>
    </citation>
    <scope>NUCLEOTIDE SEQUENCE [LARGE SCALE GENOMIC DNA]</scope>
</reference>
<name>A0A4C1SXF4_EUMVA</name>
<gene>
    <name evidence="1" type="ORF">EVAR_103435_1</name>
</gene>
<protein>
    <submittedName>
        <fullName evidence="1">Uncharacterized protein</fullName>
    </submittedName>
</protein>
<evidence type="ECO:0000313" key="2">
    <source>
        <dbReference type="Proteomes" id="UP000299102"/>
    </source>
</evidence>
<dbReference type="Proteomes" id="UP000299102">
    <property type="component" value="Unassembled WGS sequence"/>
</dbReference>
<organism evidence="1 2">
    <name type="scientific">Eumeta variegata</name>
    <name type="common">Bagworm moth</name>
    <name type="synonym">Eumeta japonica</name>
    <dbReference type="NCBI Taxonomy" id="151549"/>
    <lineage>
        <taxon>Eukaryota</taxon>
        <taxon>Metazoa</taxon>
        <taxon>Ecdysozoa</taxon>
        <taxon>Arthropoda</taxon>
        <taxon>Hexapoda</taxon>
        <taxon>Insecta</taxon>
        <taxon>Pterygota</taxon>
        <taxon>Neoptera</taxon>
        <taxon>Endopterygota</taxon>
        <taxon>Lepidoptera</taxon>
        <taxon>Glossata</taxon>
        <taxon>Ditrysia</taxon>
        <taxon>Tineoidea</taxon>
        <taxon>Psychidae</taxon>
        <taxon>Oiketicinae</taxon>
        <taxon>Eumeta</taxon>
    </lineage>
</organism>
<sequence>MCQPCDVEGRVSRHVYLASSRSAVSLALALGRNTVSQLRAKRVCVGLPRTFSTSWPLDDAGHALTQRDVQGQYHILRKSHYQTLPV</sequence>
<dbReference type="EMBL" id="BGZK01004063">
    <property type="protein sequence ID" value="GBP06604.1"/>
    <property type="molecule type" value="Genomic_DNA"/>
</dbReference>